<evidence type="ECO:0000256" key="5">
    <source>
        <dbReference type="SAM" id="Phobius"/>
    </source>
</evidence>
<dbReference type="InterPro" id="IPR002035">
    <property type="entry name" value="VWF_A"/>
</dbReference>
<dbReference type="AlphaFoldDB" id="A0A9D1TYL5"/>
<accession>A0A9D1TYL5</accession>
<dbReference type="Pfam" id="PF07584">
    <property type="entry name" value="BatA"/>
    <property type="match status" value="1"/>
</dbReference>
<feature type="transmembrane region" description="Helical" evidence="5">
    <location>
        <begin position="306"/>
        <end position="327"/>
    </location>
</feature>
<dbReference type="PROSITE" id="PS50234">
    <property type="entry name" value="VWFA"/>
    <property type="match status" value="1"/>
</dbReference>
<dbReference type="Gene3D" id="3.40.50.410">
    <property type="entry name" value="von Willebrand factor, type A domain"/>
    <property type="match status" value="1"/>
</dbReference>
<protein>
    <submittedName>
        <fullName evidence="7">VWA domain-containing protein</fullName>
    </submittedName>
</protein>
<dbReference type="InterPro" id="IPR033881">
    <property type="entry name" value="vWA_BatA_type"/>
</dbReference>
<dbReference type="PANTHER" id="PTHR22550">
    <property type="entry name" value="SPORE GERMINATION PROTEIN"/>
    <property type="match status" value="1"/>
</dbReference>
<reference evidence="7" key="1">
    <citation type="journal article" date="2021" name="PeerJ">
        <title>Extensive microbial diversity within the chicken gut microbiome revealed by metagenomics and culture.</title>
        <authorList>
            <person name="Gilroy R."/>
            <person name="Ravi A."/>
            <person name="Getino M."/>
            <person name="Pursley I."/>
            <person name="Horton D.L."/>
            <person name="Alikhan N.F."/>
            <person name="Baker D."/>
            <person name="Gharbi K."/>
            <person name="Hall N."/>
            <person name="Watson M."/>
            <person name="Adriaenssens E.M."/>
            <person name="Foster-Nyarko E."/>
            <person name="Jarju S."/>
            <person name="Secka A."/>
            <person name="Antonio M."/>
            <person name="Oren A."/>
            <person name="Chaudhuri R.R."/>
            <person name="La Ragione R."/>
            <person name="Hildebrand F."/>
            <person name="Pallen M.J."/>
        </authorList>
    </citation>
    <scope>NUCLEOTIDE SEQUENCE</scope>
    <source>
        <strain evidence="7">ChiBcec15-1070</strain>
    </source>
</reference>
<dbReference type="CDD" id="cd01467">
    <property type="entry name" value="vWA_BatA_type"/>
    <property type="match status" value="1"/>
</dbReference>
<dbReference type="InterPro" id="IPR050768">
    <property type="entry name" value="UPF0353/GerABKA_families"/>
</dbReference>
<dbReference type="InterPro" id="IPR036465">
    <property type="entry name" value="vWFA_dom_sf"/>
</dbReference>
<dbReference type="SMART" id="SM00327">
    <property type="entry name" value="VWA"/>
    <property type="match status" value="1"/>
</dbReference>
<gene>
    <name evidence="7" type="ORF">H9888_04880</name>
</gene>
<dbReference type="Proteomes" id="UP000823926">
    <property type="component" value="Unassembled WGS sequence"/>
</dbReference>
<evidence type="ECO:0000313" key="8">
    <source>
        <dbReference type="Proteomes" id="UP000823926"/>
    </source>
</evidence>
<evidence type="ECO:0000256" key="3">
    <source>
        <dbReference type="ARBA" id="ARBA00022989"/>
    </source>
</evidence>
<evidence type="ECO:0000259" key="6">
    <source>
        <dbReference type="PROSITE" id="PS50234"/>
    </source>
</evidence>
<evidence type="ECO:0000256" key="2">
    <source>
        <dbReference type="ARBA" id="ARBA00022692"/>
    </source>
</evidence>
<evidence type="ECO:0000313" key="7">
    <source>
        <dbReference type="EMBL" id="HIW10820.1"/>
    </source>
</evidence>
<reference evidence="7" key="2">
    <citation type="submission" date="2021-04" db="EMBL/GenBank/DDBJ databases">
        <authorList>
            <person name="Gilroy R."/>
        </authorList>
    </citation>
    <scope>NUCLEOTIDE SEQUENCE</scope>
    <source>
        <strain evidence="7">ChiBcec15-1070</strain>
    </source>
</reference>
<keyword evidence="1" id="KW-1003">Cell membrane</keyword>
<dbReference type="SUPFAM" id="SSF53300">
    <property type="entry name" value="vWA-like"/>
    <property type="match status" value="1"/>
</dbReference>
<evidence type="ECO:0000256" key="1">
    <source>
        <dbReference type="ARBA" id="ARBA00022475"/>
    </source>
</evidence>
<feature type="transmembrane region" description="Helical" evidence="5">
    <location>
        <begin position="12"/>
        <end position="28"/>
    </location>
</feature>
<dbReference type="Pfam" id="PF00092">
    <property type="entry name" value="VWA"/>
    <property type="match status" value="1"/>
</dbReference>
<sequence length="332" mass="36821">MLDIVRFENPRILWLLLLLVPMVAYYVYRTLQGRAAIQVSTVSGLLKLRHTYRYWLRHAPFVLRLLVVALVIFAMARPQSSEESQNVNAEGIDIVMALDISGSMLARDFSPDRLTAAQDIGSKFIIARPTDRIGLVVFAGEAFTQSPITTDHVSLVNLMNQIKSGMIADGTAIGNGLATAVNRLKESDAPSKVIILLTDGVNNSGQIDPLTAAQIAADYGIRVYTIGVGSEGVAPTPTINEWGGISFVQAKVEIDEDILRQIADKTGGRYFRATDNTKLAEIYAEIDQLEKTKVEVENFVKYSEVYHFWLLLAVGLLMLEMLSRYLFLRQIP</sequence>
<keyword evidence="3 5" id="KW-1133">Transmembrane helix</keyword>
<dbReference type="InterPro" id="IPR024163">
    <property type="entry name" value="Aerotolerance_reg_N"/>
</dbReference>
<feature type="domain" description="VWFA" evidence="6">
    <location>
        <begin position="93"/>
        <end position="286"/>
    </location>
</feature>
<dbReference type="EMBL" id="DXHL01000021">
    <property type="protein sequence ID" value="HIW10820.1"/>
    <property type="molecule type" value="Genomic_DNA"/>
</dbReference>
<proteinExistence type="predicted"/>
<organism evidence="7 8">
    <name type="scientific">Candidatus Rikenella faecigallinarum</name>
    <dbReference type="NCBI Taxonomy" id="2838745"/>
    <lineage>
        <taxon>Bacteria</taxon>
        <taxon>Pseudomonadati</taxon>
        <taxon>Bacteroidota</taxon>
        <taxon>Bacteroidia</taxon>
        <taxon>Bacteroidales</taxon>
        <taxon>Rikenellaceae</taxon>
        <taxon>Rikenella</taxon>
    </lineage>
</organism>
<comment type="caution">
    <text evidence="7">The sequence shown here is derived from an EMBL/GenBank/DDBJ whole genome shotgun (WGS) entry which is preliminary data.</text>
</comment>
<keyword evidence="4 5" id="KW-0472">Membrane</keyword>
<evidence type="ECO:0000256" key="4">
    <source>
        <dbReference type="ARBA" id="ARBA00023136"/>
    </source>
</evidence>
<name>A0A9D1TYL5_9BACT</name>
<keyword evidence="2 5" id="KW-0812">Transmembrane</keyword>
<dbReference type="PANTHER" id="PTHR22550:SF5">
    <property type="entry name" value="LEUCINE ZIPPER PROTEIN 4"/>
    <property type="match status" value="1"/>
</dbReference>
<feature type="transmembrane region" description="Helical" evidence="5">
    <location>
        <begin position="55"/>
        <end position="76"/>
    </location>
</feature>